<dbReference type="PANTHER" id="PTHR43289">
    <property type="entry name" value="MITOGEN-ACTIVATED PROTEIN KINASE KINASE KINASE 20-RELATED"/>
    <property type="match status" value="1"/>
</dbReference>
<gene>
    <name evidence="10" type="ORF">C811_01224</name>
</gene>
<keyword evidence="11" id="KW-1185">Reference proteome</keyword>
<feature type="binding site" evidence="7">
    <location>
        <position position="58"/>
    </location>
    <ligand>
        <name>ATP</name>
        <dbReference type="ChEBI" id="CHEBI:30616"/>
    </ligand>
</feature>
<dbReference type="InterPro" id="IPR011009">
    <property type="entry name" value="Kinase-like_dom_sf"/>
</dbReference>
<evidence type="ECO:0000256" key="5">
    <source>
        <dbReference type="ARBA" id="ARBA00022777"/>
    </source>
</evidence>
<evidence type="ECO:0000313" key="10">
    <source>
        <dbReference type="EMBL" id="EOS50808.1"/>
    </source>
</evidence>
<evidence type="ECO:0000256" key="8">
    <source>
        <dbReference type="SAM" id="MobiDB-lite"/>
    </source>
</evidence>
<dbReference type="Pfam" id="PF00069">
    <property type="entry name" value="Pkinase"/>
    <property type="match status" value="1"/>
</dbReference>
<dbReference type="InterPro" id="IPR008266">
    <property type="entry name" value="Tyr_kinase_AS"/>
</dbReference>
<dbReference type="SUPFAM" id="SSF56112">
    <property type="entry name" value="Protein kinase-like (PK-like)"/>
    <property type="match status" value="1"/>
</dbReference>
<proteinExistence type="predicted"/>
<evidence type="ECO:0000259" key="9">
    <source>
        <dbReference type="PROSITE" id="PS50011"/>
    </source>
</evidence>
<dbReference type="PANTHER" id="PTHR43289:SF6">
    <property type="entry name" value="SERINE_THREONINE-PROTEIN KINASE NEKL-3"/>
    <property type="match status" value="1"/>
</dbReference>
<dbReference type="InterPro" id="IPR017441">
    <property type="entry name" value="Protein_kinase_ATP_BS"/>
</dbReference>
<dbReference type="eggNOG" id="COG0515">
    <property type="taxonomic scope" value="Bacteria"/>
</dbReference>
<dbReference type="AlphaFoldDB" id="R9KX24"/>
<comment type="caution">
    <text evidence="10">The sequence shown here is derived from an EMBL/GenBank/DDBJ whole genome shotgun (WGS) entry which is preliminary data.</text>
</comment>
<sequence length="298" mass="33480">MPPAFTRVRRIAGILGARRLVGRAVAGYQLVAILGHGRFGTCYRARPLHTDGPDLVFKLVVESPEPLSQREDAPTMATDGRSAGSRHCHRPNSRPRPQDAAHELLWAEAAAFSLAFDEHRRDTPEWLGVARDERGRTFLLQTLMEGRPLDRMLRDGTVFSPAEIHALIAQLMAILDRLHARGVLHNDVRPANILVDEGRLALIDFGMATFFDQRRCPEVFAADGVTDRSGVADVLLFLLYSDPKRVRRTKRGTWRDELDLDPSQRAFIDGMFAETPCGENWGAVRRQFDHLFRPATLS</sequence>
<dbReference type="EC" id="2.7.11.1" evidence="1"/>
<dbReference type="PROSITE" id="PS00109">
    <property type="entry name" value="PROTEIN_KINASE_TYR"/>
    <property type="match status" value="1"/>
</dbReference>
<dbReference type="HOGENOM" id="CLU_1041036_0_0_11"/>
<feature type="region of interest" description="Disordered" evidence="8">
    <location>
        <begin position="66"/>
        <end position="98"/>
    </location>
</feature>
<dbReference type="STRING" id="1235794.C811_01224"/>
<evidence type="ECO:0000256" key="3">
    <source>
        <dbReference type="ARBA" id="ARBA00022679"/>
    </source>
</evidence>
<keyword evidence="2" id="KW-0723">Serine/threonine-protein kinase</keyword>
<dbReference type="InterPro" id="IPR000719">
    <property type="entry name" value="Prot_kinase_dom"/>
</dbReference>
<keyword evidence="3" id="KW-0808">Transferase</keyword>
<dbReference type="GO" id="GO:0005524">
    <property type="term" value="F:ATP binding"/>
    <property type="evidence" value="ECO:0007669"/>
    <property type="project" value="UniProtKB-UniRule"/>
</dbReference>
<dbReference type="PROSITE" id="PS50011">
    <property type="entry name" value="PROTEIN_KINASE_DOM"/>
    <property type="match status" value="1"/>
</dbReference>
<evidence type="ECO:0000256" key="4">
    <source>
        <dbReference type="ARBA" id="ARBA00022741"/>
    </source>
</evidence>
<name>R9KX24_9ACTN</name>
<feature type="domain" description="Protein kinase" evidence="9">
    <location>
        <begin position="28"/>
        <end position="298"/>
    </location>
</feature>
<evidence type="ECO:0000256" key="2">
    <source>
        <dbReference type="ARBA" id="ARBA00022527"/>
    </source>
</evidence>
<dbReference type="GO" id="GO:0004674">
    <property type="term" value="F:protein serine/threonine kinase activity"/>
    <property type="evidence" value="ECO:0007669"/>
    <property type="project" value="UniProtKB-KW"/>
</dbReference>
<keyword evidence="4 7" id="KW-0547">Nucleotide-binding</keyword>
<keyword evidence="6 7" id="KW-0067">ATP-binding</keyword>
<accession>R9KX24</accession>
<dbReference type="EMBL" id="ASSY01000008">
    <property type="protein sequence ID" value="EOS50808.1"/>
    <property type="molecule type" value="Genomic_DNA"/>
</dbReference>
<evidence type="ECO:0000256" key="1">
    <source>
        <dbReference type="ARBA" id="ARBA00012513"/>
    </source>
</evidence>
<evidence type="ECO:0000313" key="11">
    <source>
        <dbReference type="Proteomes" id="UP000014204"/>
    </source>
</evidence>
<organism evidence="10 11">
    <name type="scientific">Adlercreutzia caecimuris B7</name>
    <dbReference type="NCBI Taxonomy" id="1235794"/>
    <lineage>
        <taxon>Bacteria</taxon>
        <taxon>Bacillati</taxon>
        <taxon>Actinomycetota</taxon>
        <taxon>Coriobacteriia</taxon>
        <taxon>Eggerthellales</taxon>
        <taxon>Eggerthellaceae</taxon>
        <taxon>Adlercreutzia</taxon>
    </lineage>
</organism>
<evidence type="ECO:0000256" key="7">
    <source>
        <dbReference type="PROSITE-ProRule" id="PRU10141"/>
    </source>
</evidence>
<keyword evidence="5" id="KW-0418">Kinase</keyword>
<reference evidence="10 11" key="1">
    <citation type="submission" date="2013-04" db="EMBL/GenBank/DDBJ databases">
        <title>The Genome Sequence of Enterorhabdus caecimuris B7.</title>
        <authorList>
            <consortium name="The Broad Institute Genomics Platform"/>
            <consortium name="The Broad Institute Genome Sequencing Center for Infectious Disease"/>
            <person name="Earl A."/>
            <person name="Xavier R."/>
            <person name="Elson C."/>
            <person name="Duck W."/>
            <person name="Walker B."/>
            <person name="Young S."/>
            <person name="Zeng Q."/>
            <person name="Gargeya S."/>
            <person name="Fitzgerald M."/>
            <person name="Haas B."/>
            <person name="Abouelleil A."/>
            <person name="Allen A.W."/>
            <person name="Alvarado L."/>
            <person name="Arachchi H.M."/>
            <person name="Berlin A.M."/>
            <person name="Chapman S.B."/>
            <person name="Gainer-Dewar J."/>
            <person name="Goldberg J."/>
            <person name="Griggs A."/>
            <person name="Gujja S."/>
            <person name="Hansen M."/>
            <person name="Howarth C."/>
            <person name="Imamovic A."/>
            <person name="Ireland A."/>
            <person name="Larimer J."/>
            <person name="McCowan C."/>
            <person name="Murphy C."/>
            <person name="Pearson M."/>
            <person name="Poon T.W."/>
            <person name="Priest M."/>
            <person name="Roberts A."/>
            <person name="Saif S."/>
            <person name="Shea T."/>
            <person name="Sisk P."/>
            <person name="Sykes S."/>
            <person name="Wortman J."/>
            <person name="Nusbaum C."/>
            <person name="Birren B."/>
        </authorList>
    </citation>
    <scope>NUCLEOTIDE SEQUENCE [LARGE SCALE GENOMIC DNA]</scope>
    <source>
        <strain evidence="10 11">B7</strain>
    </source>
</reference>
<protein>
    <recommendedName>
        <fullName evidence="1">non-specific serine/threonine protein kinase</fullName>
        <ecNumber evidence="1">2.7.11.1</ecNumber>
    </recommendedName>
</protein>
<evidence type="ECO:0000256" key="6">
    <source>
        <dbReference type="ARBA" id="ARBA00022840"/>
    </source>
</evidence>
<dbReference type="SMART" id="SM00220">
    <property type="entry name" value="S_TKc"/>
    <property type="match status" value="1"/>
</dbReference>
<dbReference type="Gene3D" id="1.10.510.10">
    <property type="entry name" value="Transferase(Phosphotransferase) domain 1"/>
    <property type="match status" value="1"/>
</dbReference>
<dbReference type="Proteomes" id="UP000014204">
    <property type="component" value="Unassembled WGS sequence"/>
</dbReference>
<feature type="compositionally biased region" description="Basic residues" evidence="8">
    <location>
        <begin position="84"/>
        <end position="93"/>
    </location>
</feature>
<dbReference type="PROSITE" id="PS00107">
    <property type="entry name" value="PROTEIN_KINASE_ATP"/>
    <property type="match status" value="1"/>
</dbReference>